<name>A0ACC3SK51_9PEZI</name>
<protein>
    <submittedName>
        <fullName evidence="1">Uncharacterized protein</fullName>
    </submittedName>
</protein>
<gene>
    <name evidence="1" type="ORF">M8818_001728</name>
</gene>
<dbReference type="Proteomes" id="UP001320706">
    <property type="component" value="Unassembled WGS sequence"/>
</dbReference>
<accession>A0ACC3SK51</accession>
<reference evidence="1" key="1">
    <citation type="submission" date="2024-02" db="EMBL/GenBank/DDBJ databases">
        <title>Metagenome Assembled Genome of Zalaria obscura JY119.</title>
        <authorList>
            <person name="Vighnesh L."/>
            <person name="Jagadeeshwari U."/>
            <person name="Venkata Ramana C."/>
            <person name="Sasikala C."/>
        </authorList>
    </citation>
    <scope>NUCLEOTIDE SEQUENCE</scope>
    <source>
        <strain evidence="1">JY119</strain>
    </source>
</reference>
<evidence type="ECO:0000313" key="2">
    <source>
        <dbReference type="Proteomes" id="UP001320706"/>
    </source>
</evidence>
<sequence length="100" mass="11001">MFVIVNAGGGLTAANEVETGGGTYVVCVTTSVTVTMRGRTAAFAIWPARAAKRMSLVYILKMCDISVLEEQAFQTRGDFSCACVDTGNREKKIWEDWRRD</sequence>
<proteinExistence type="predicted"/>
<evidence type="ECO:0000313" key="1">
    <source>
        <dbReference type="EMBL" id="KAK8216765.1"/>
    </source>
</evidence>
<comment type="caution">
    <text evidence="1">The sequence shown here is derived from an EMBL/GenBank/DDBJ whole genome shotgun (WGS) entry which is preliminary data.</text>
</comment>
<dbReference type="EMBL" id="JAMKPW020000007">
    <property type="protein sequence ID" value="KAK8216765.1"/>
    <property type="molecule type" value="Genomic_DNA"/>
</dbReference>
<organism evidence="1 2">
    <name type="scientific">Zalaria obscura</name>
    <dbReference type="NCBI Taxonomy" id="2024903"/>
    <lineage>
        <taxon>Eukaryota</taxon>
        <taxon>Fungi</taxon>
        <taxon>Dikarya</taxon>
        <taxon>Ascomycota</taxon>
        <taxon>Pezizomycotina</taxon>
        <taxon>Dothideomycetes</taxon>
        <taxon>Dothideomycetidae</taxon>
        <taxon>Dothideales</taxon>
        <taxon>Zalariaceae</taxon>
        <taxon>Zalaria</taxon>
    </lineage>
</organism>
<keyword evidence="2" id="KW-1185">Reference proteome</keyword>